<evidence type="ECO:0000256" key="1">
    <source>
        <dbReference type="ARBA" id="ARBA00004245"/>
    </source>
</evidence>
<dbReference type="GO" id="GO:0005938">
    <property type="term" value="C:cell cortex"/>
    <property type="evidence" value="ECO:0007669"/>
    <property type="project" value="TreeGrafter"/>
</dbReference>
<dbReference type="SUPFAM" id="SSF55770">
    <property type="entry name" value="Profilin (actin-binding protein)"/>
    <property type="match status" value="1"/>
</dbReference>
<keyword evidence="3" id="KW-0963">Cytoplasm</keyword>
<keyword evidence="8" id="KW-1185">Reference proteome</keyword>
<dbReference type="CDD" id="cd00148">
    <property type="entry name" value="PROF"/>
    <property type="match status" value="1"/>
</dbReference>
<dbReference type="InterPro" id="IPR048278">
    <property type="entry name" value="PFN"/>
</dbReference>
<dbReference type="OrthoDB" id="421374at2759"/>
<comment type="subcellular location">
    <subcellularLocation>
        <location evidence="1">Cytoplasm</location>
        <location evidence="1">Cytoskeleton</location>
    </subcellularLocation>
</comment>
<name>A0A150H3W4_GONPE</name>
<accession>A0A150H3W4</accession>
<dbReference type="PRINTS" id="PR00392">
    <property type="entry name" value="PROFILIN"/>
</dbReference>
<dbReference type="STRING" id="33097.A0A150H3W4"/>
<dbReference type="PRINTS" id="PR01640">
    <property type="entry name" value="PROFILINPLNT"/>
</dbReference>
<reference evidence="8" key="1">
    <citation type="journal article" date="2016" name="Nat. Commun.">
        <title>The Gonium pectorale genome demonstrates co-option of cell cycle regulation during the evolution of multicellularity.</title>
        <authorList>
            <person name="Hanschen E.R."/>
            <person name="Marriage T.N."/>
            <person name="Ferris P.J."/>
            <person name="Hamaji T."/>
            <person name="Toyoda A."/>
            <person name="Fujiyama A."/>
            <person name="Neme R."/>
            <person name="Noguchi H."/>
            <person name="Minakuchi Y."/>
            <person name="Suzuki M."/>
            <person name="Kawai-Toyooka H."/>
            <person name="Smith D.R."/>
            <person name="Sparks H."/>
            <person name="Anderson J."/>
            <person name="Bakaric R."/>
            <person name="Luria V."/>
            <person name="Karger A."/>
            <person name="Kirschner M.W."/>
            <person name="Durand P.M."/>
            <person name="Michod R.E."/>
            <person name="Nozaki H."/>
            <person name="Olson B.J."/>
        </authorList>
    </citation>
    <scope>NUCLEOTIDE SEQUENCE [LARGE SCALE GENOMIC DNA]</scope>
    <source>
        <strain evidence="8">NIES-2863</strain>
    </source>
</reference>
<evidence type="ECO:0000256" key="3">
    <source>
        <dbReference type="ARBA" id="ARBA00022490"/>
    </source>
</evidence>
<dbReference type="Gene3D" id="3.30.450.30">
    <property type="entry name" value="Dynein light chain 2a, cytoplasmic"/>
    <property type="match status" value="1"/>
</dbReference>
<evidence type="ECO:0000256" key="6">
    <source>
        <dbReference type="RuleBase" id="RU003909"/>
    </source>
</evidence>
<dbReference type="SMART" id="SM00392">
    <property type="entry name" value="PROF"/>
    <property type="match status" value="1"/>
</dbReference>
<evidence type="ECO:0000313" key="7">
    <source>
        <dbReference type="EMBL" id="KXZ56743.1"/>
    </source>
</evidence>
<dbReference type="Proteomes" id="UP000075714">
    <property type="component" value="Unassembled WGS sequence"/>
</dbReference>
<keyword evidence="5" id="KW-0206">Cytoskeleton</keyword>
<evidence type="ECO:0000313" key="8">
    <source>
        <dbReference type="Proteomes" id="UP000075714"/>
    </source>
</evidence>
<dbReference type="PANTHER" id="PTHR11604:SF0">
    <property type="entry name" value="PROFILIN"/>
    <property type="match status" value="1"/>
</dbReference>
<sequence length="130" mass="14100">MAWDAYVSQNLMMPVDTSGNTLTSAAILGQDGGVWAQSTEFPAITVEEIKALAQAFEDLGVSTLTIGGQKYLRIPGTDNVLRTRKDKTGFIAFKSNQAITIGFYTEPNVTAQTCNRIVEALGEYLNNLGY</sequence>
<gene>
    <name evidence="7" type="ORF">GPECTOR_1g67</name>
</gene>
<evidence type="ECO:0000256" key="4">
    <source>
        <dbReference type="ARBA" id="ARBA00023203"/>
    </source>
</evidence>
<dbReference type="GO" id="GO:0003785">
    <property type="term" value="F:actin monomer binding"/>
    <property type="evidence" value="ECO:0007669"/>
    <property type="project" value="TreeGrafter"/>
</dbReference>
<dbReference type="EMBL" id="LSYV01000002">
    <property type="protein sequence ID" value="KXZ56743.1"/>
    <property type="molecule type" value="Genomic_DNA"/>
</dbReference>
<dbReference type="GO" id="GO:0005856">
    <property type="term" value="C:cytoskeleton"/>
    <property type="evidence" value="ECO:0007669"/>
    <property type="project" value="UniProtKB-SubCell"/>
</dbReference>
<comment type="similarity">
    <text evidence="2 6">Belongs to the profilin family.</text>
</comment>
<dbReference type="AlphaFoldDB" id="A0A150H3W4"/>
<dbReference type="PANTHER" id="PTHR11604">
    <property type="entry name" value="PROFILIN"/>
    <property type="match status" value="1"/>
</dbReference>
<evidence type="ECO:0000256" key="5">
    <source>
        <dbReference type="ARBA" id="ARBA00023212"/>
    </source>
</evidence>
<comment type="caution">
    <text evidence="7">The sequence shown here is derived from an EMBL/GenBank/DDBJ whole genome shotgun (WGS) entry which is preliminary data.</text>
</comment>
<protein>
    <recommendedName>
        <fullName evidence="6">Profilin</fullName>
    </recommendedName>
</protein>
<dbReference type="Pfam" id="PF00235">
    <property type="entry name" value="Profilin"/>
    <property type="match status" value="1"/>
</dbReference>
<organism evidence="7 8">
    <name type="scientific">Gonium pectorale</name>
    <name type="common">Green alga</name>
    <dbReference type="NCBI Taxonomy" id="33097"/>
    <lineage>
        <taxon>Eukaryota</taxon>
        <taxon>Viridiplantae</taxon>
        <taxon>Chlorophyta</taxon>
        <taxon>core chlorophytes</taxon>
        <taxon>Chlorophyceae</taxon>
        <taxon>CS clade</taxon>
        <taxon>Chlamydomonadales</taxon>
        <taxon>Volvocaceae</taxon>
        <taxon>Gonium</taxon>
    </lineage>
</organism>
<evidence type="ECO:0000256" key="2">
    <source>
        <dbReference type="ARBA" id="ARBA00010058"/>
    </source>
</evidence>
<proteinExistence type="inferred from homology"/>
<dbReference type="InterPro" id="IPR036140">
    <property type="entry name" value="PFN_sf"/>
</dbReference>
<dbReference type="InterPro" id="IPR005455">
    <property type="entry name" value="PFN_euk"/>
</dbReference>
<keyword evidence="4 6" id="KW-0009">Actin-binding</keyword>